<dbReference type="Gene3D" id="1.20.1280.50">
    <property type="match status" value="1"/>
</dbReference>
<protein>
    <submittedName>
        <fullName evidence="7">WD40 repeat-like protein</fullName>
    </submittedName>
</protein>
<dbReference type="PROSITE" id="PS50294">
    <property type="entry name" value="WD_REPEATS_REGION"/>
    <property type="match status" value="4"/>
</dbReference>
<dbReference type="InterPro" id="IPR051075">
    <property type="entry name" value="SCF_subunit_WD-repeat"/>
</dbReference>
<proteinExistence type="predicted"/>
<name>A0A167KJM7_CALVF</name>
<dbReference type="STRING" id="1330018.A0A167KJM7"/>
<evidence type="ECO:0000313" key="7">
    <source>
        <dbReference type="EMBL" id="KZO94713.1"/>
    </source>
</evidence>
<dbReference type="InterPro" id="IPR036322">
    <property type="entry name" value="WD40_repeat_dom_sf"/>
</dbReference>
<dbReference type="PROSITE" id="PS50082">
    <property type="entry name" value="WD_REPEATS_2"/>
    <property type="match status" value="6"/>
</dbReference>
<dbReference type="AlphaFoldDB" id="A0A167KJM7"/>
<evidence type="ECO:0000256" key="5">
    <source>
        <dbReference type="SAM" id="MobiDB-lite"/>
    </source>
</evidence>
<dbReference type="PANTHER" id="PTHR19872">
    <property type="entry name" value="UBIQUITIN LIGASE SPECIFICITY FACTOR/HREP PROTEIN"/>
    <property type="match status" value="1"/>
</dbReference>
<dbReference type="PANTHER" id="PTHR19872:SF9">
    <property type="entry name" value="UBIQUITIN-BINDING SDF UBIQUITIN LIGASE COMPLEX SUBUNIT"/>
    <property type="match status" value="1"/>
</dbReference>
<reference evidence="7 8" key="1">
    <citation type="journal article" date="2016" name="Mol. Biol. Evol.">
        <title>Comparative Genomics of Early-Diverging Mushroom-Forming Fungi Provides Insights into the Origins of Lignocellulose Decay Capabilities.</title>
        <authorList>
            <person name="Nagy L.G."/>
            <person name="Riley R."/>
            <person name="Tritt A."/>
            <person name="Adam C."/>
            <person name="Daum C."/>
            <person name="Floudas D."/>
            <person name="Sun H."/>
            <person name="Yadav J.S."/>
            <person name="Pangilinan J."/>
            <person name="Larsson K.H."/>
            <person name="Matsuura K."/>
            <person name="Barry K."/>
            <person name="Labutti K."/>
            <person name="Kuo R."/>
            <person name="Ohm R.A."/>
            <person name="Bhattacharya S.S."/>
            <person name="Shirouzu T."/>
            <person name="Yoshinaga Y."/>
            <person name="Martin F.M."/>
            <person name="Grigoriev I.V."/>
            <person name="Hibbett D.S."/>
        </authorList>
    </citation>
    <scope>NUCLEOTIDE SEQUENCE [LARGE SCALE GENOMIC DNA]</scope>
    <source>
        <strain evidence="7 8">TUFC12733</strain>
    </source>
</reference>
<feature type="region of interest" description="Disordered" evidence="5">
    <location>
        <begin position="35"/>
        <end position="86"/>
    </location>
</feature>
<evidence type="ECO:0000313" key="8">
    <source>
        <dbReference type="Proteomes" id="UP000076738"/>
    </source>
</evidence>
<dbReference type="SUPFAM" id="SSF50978">
    <property type="entry name" value="WD40 repeat-like"/>
    <property type="match status" value="1"/>
</dbReference>
<feature type="repeat" description="WD" evidence="4">
    <location>
        <begin position="444"/>
        <end position="483"/>
    </location>
</feature>
<feature type="repeat" description="WD" evidence="4">
    <location>
        <begin position="524"/>
        <end position="565"/>
    </location>
</feature>
<accession>A0A167KJM7</accession>
<dbReference type="SUPFAM" id="SSF81383">
    <property type="entry name" value="F-box domain"/>
    <property type="match status" value="1"/>
</dbReference>
<dbReference type="SMART" id="SM00320">
    <property type="entry name" value="WD40"/>
    <property type="match status" value="7"/>
</dbReference>
<feature type="repeat" description="WD" evidence="4">
    <location>
        <begin position="361"/>
        <end position="402"/>
    </location>
</feature>
<dbReference type="Pfam" id="PF12937">
    <property type="entry name" value="F-box-like"/>
    <property type="match status" value="1"/>
</dbReference>
<feature type="region of interest" description="Disordered" evidence="5">
    <location>
        <begin position="256"/>
        <end position="283"/>
    </location>
</feature>
<dbReference type="InterPro" id="IPR036047">
    <property type="entry name" value="F-box-like_dom_sf"/>
</dbReference>
<keyword evidence="1 4" id="KW-0853">WD repeat</keyword>
<evidence type="ECO:0000256" key="4">
    <source>
        <dbReference type="PROSITE-ProRule" id="PRU00221"/>
    </source>
</evidence>
<dbReference type="PRINTS" id="PR00320">
    <property type="entry name" value="GPROTEINBRPT"/>
</dbReference>
<feature type="repeat" description="WD" evidence="4">
    <location>
        <begin position="404"/>
        <end position="443"/>
    </location>
</feature>
<dbReference type="InterPro" id="IPR001680">
    <property type="entry name" value="WD40_rpt"/>
</dbReference>
<keyword evidence="2" id="KW-0677">Repeat</keyword>
<dbReference type="InterPro" id="IPR001810">
    <property type="entry name" value="F-box_dom"/>
</dbReference>
<organism evidence="7 8">
    <name type="scientific">Calocera viscosa (strain TUFC12733)</name>
    <dbReference type="NCBI Taxonomy" id="1330018"/>
    <lineage>
        <taxon>Eukaryota</taxon>
        <taxon>Fungi</taxon>
        <taxon>Dikarya</taxon>
        <taxon>Basidiomycota</taxon>
        <taxon>Agaricomycotina</taxon>
        <taxon>Dacrymycetes</taxon>
        <taxon>Dacrymycetales</taxon>
        <taxon>Dacrymycetaceae</taxon>
        <taxon>Calocera</taxon>
    </lineage>
</organism>
<dbReference type="InterPro" id="IPR019775">
    <property type="entry name" value="WD40_repeat_CS"/>
</dbReference>
<dbReference type="InterPro" id="IPR020472">
    <property type="entry name" value="WD40_PAC1"/>
</dbReference>
<feature type="repeat" description="WD" evidence="4">
    <location>
        <begin position="484"/>
        <end position="523"/>
    </location>
</feature>
<keyword evidence="3" id="KW-0833">Ubl conjugation pathway</keyword>
<feature type="repeat" description="WD" evidence="4">
    <location>
        <begin position="321"/>
        <end position="360"/>
    </location>
</feature>
<dbReference type="OrthoDB" id="19711at2759"/>
<dbReference type="CDD" id="cd00200">
    <property type="entry name" value="WD40"/>
    <property type="match status" value="1"/>
</dbReference>
<dbReference type="PROSITE" id="PS50181">
    <property type="entry name" value="FBOX"/>
    <property type="match status" value="1"/>
</dbReference>
<dbReference type="Proteomes" id="UP000076738">
    <property type="component" value="Unassembled WGS sequence"/>
</dbReference>
<sequence length="612" mass="67738">MRLTDRAAEAIRAFLGVGARPHRQPEQDTRFSFLEHPSAPHDLSRLRGSRSAPGSTRGAASHSRETSSSSVSYLEPSQSAPAVGVQLRDDSSPIKRGWGKFIDSISPTKARRKEKLMVDDDPLDGEEGELVDDEGFFDSAKARARIDIISLLPVELSLYIFSLLDVSTLLSCITVTHYWKALATDDAVWRCLFHAQPGWRIDVEAAHHHLATNTQRQREEALEHSGIPIPGSSARNPRVSISSILSSSLLLPTIFSSSPTPSSKSHRTSFQASKMASRASSADHGDLDDFAPVPLDWKDIFKTRFILEKRWRSGQPKVRQLMGHQSLVYCVKFDRDRIVTGSRDKTIKVWSTQTGRLRSTLRGHDGSVLCLKFDSATSFMVSGSSDGSILAWDFEKGVITRKITKAHAGGVLTLDFDDKWIVSGGRDNSVRVWHRANQELHRVMNGHEGPVNCVILQGSTLVSASGDAKLIMWNIETGEILRRFEGHSRGIACVALTTHRIISGSKDPYMKLYDSDTGACLETVKGHHDLVRSLAVDPNMGRVISASYDKSLKVWDLDSEGKQLKLVRDFPDVHESQIFDVDCDASRIITASYSNVVTVLDFGFDLDTSLFA</sequence>
<dbReference type="PROSITE" id="PS00678">
    <property type="entry name" value="WD_REPEATS_1"/>
    <property type="match status" value="3"/>
</dbReference>
<dbReference type="InterPro" id="IPR015943">
    <property type="entry name" value="WD40/YVTN_repeat-like_dom_sf"/>
</dbReference>
<evidence type="ECO:0000259" key="6">
    <source>
        <dbReference type="PROSITE" id="PS50181"/>
    </source>
</evidence>
<evidence type="ECO:0000256" key="3">
    <source>
        <dbReference type="ARBA" id="ARBA00022786"/>
    </source>
</evidence>
<gene>
    <name evidence="7" type="ORF">CALVIDRAFT_538820</name>
</gene>
<keyword evidence="8" id="KW-1185">Reference proteome</keyword>
<dbReference type="Gene3D" id="2.130.10.10">
    <property type="entry name" value="YVTN repeat-like/Quinoprotein amine dehydrogenase"/>
    <property type="match status" value="2"/>
</dbReference>
<feature type="compositionally biased region" description="Polar residues" evidence="5">
    <location>
        <begin position="270"/>
        <end position="280"/>
    </location>
</feature>
<evidence type="ECO:0000256" key="2">
    <source>
        <dbReference type="ARBA" id="ARBA00022737"/>
    </source>
</evidence>
<evidence type="ECO:0000256" key="1">
    <source>
        <dbReference type="ARBA" id="ARBA00022574"/>
    </source>
</evidence>
<feature type="domain" description="F-box" evidence="6">
    <location>
        <begin position="146"/>
        <end position="192"/>
    </location>
</feature>
<feature type="compositionally biased region" description="Low complexity" evidence="5">
    <location>
        <begin position="66"/>
        <end position="79"/>
    </location>
</feature>
<dbReference type="Pfam" id="PF00400">
    <property type="entry name" value="WD40"/>
    <property type="match status" value="6"/>
</dbReference>
<dbReference type="EMBL" id="KV417293">
    <property type="protein sequence ID" value="KZO94713.1"/>
    <property type="molecule type" value="Genomic_DNA"/>
</dbReference>